<keyword evidence="1" id="KW-0812">Transmembrane</keyword>
<proteinExistence type="predicted"/>
<evidence type="ECO:0000256" key="1">
    <source>
        <dbReference type="SAM" id="Phobius"/>
    </source>
</evidence>
<reference evidence="3" key="1">
    <citation type="journal article" date="2019" name="Int. J. Syst. Evol. Microbiol.">
        <title>The Global Catalogue of Microorganisms (GCM) 10K type strain sequencing project: providing services to taxonomists for standard genome sequencing and annotation.</title>
        <authorList>
            <consortium name="The Broad Institute Genomics Platform"/>
            <consortium name="The Broad Institute Genome Sequencing Center for Infectious Disease"/>
            <person name="Wu L."/>
            <person name="Ma J."/>
        </authorList>
    </citation>
    <scope>NUCLEOTIDE SEQUENCE [LARGE SCALE GENOMIC DNA]</scope>
    <source>
        <strain evidence="3">JCM 18326</strain>
    </source>
</reference>
<gene>
    <name evidence="2" type="ORF">GCM10023331_22730</name>
</gene>
<accession>A0ABP9DE93</accession>
<keyword evidence="1" id="KW-0472">Membrane</keyword>
<protein>
    <submittedName>
        <fullName evidence="2">Uncharacterized protein</fullName>
    </submittedName>
</protein>
<dbReference type="RefSeq" id="WP_345371874.1">
    <property type="nucleotide sequence ID" value="NZ_BAABJX010000033.1"/>
</dbReference>
<feature type="transmembrane region" description="Helical" evidence="1">
    <location>
        <begin position="125"/>
        <end position="143"/>
    </location>
</feature>
<keyword evidence="1" id="KW-1133">Transmembrane helix</keyword>
<comment type="caution">
    <text evidence="2">The sequence shown here is derived from an EMBL/GenBank/DDBJ whole genome shotgun (WGS) entry which is preliminary data.</text>
</comment>
<feature type="transmembrane region" description="Helical" evidence="1">
    <location>
        <begin position="158"/>
        <end position="182"/>
    </location>
</feature>
<feature type="transmembrane region" description="Helical" evidence="1">
    <location>
        <begin position="70"/>
        <end position="87"/>
    </location>
</feature>
<name>A0ABP9DE93_9BACT</name>
<keyword evidence="3" id="KW-1185">Reference proteome</keyword>
<evidence type="ECO:0000313" key="2">
    <source>
        <dbReference type="EMBL" id="GAA4836968.1"/>
    </source>
</evidence>
<dbReference type="Proteomes" id="UP001500298">
    <property type="component" value="Unassembled WGS sequence"/>
</dbReference>
<evidence type="ECO:0000313" key="3">
    <source>
        <dbReference type="Proteomes" id="UP001500298"/>
    </source>
</evidence>
<sequence length="217" mass="25082">MKKSIEDIWKEGFLNKEALVAPKLNHLYNQKSVDLIEQIIHMGKLNIVMILIFGILLLLIGVLIPLVKLPFLLLSAGFIGLSIFAFWKDKRIVAIDKGKNSYDYLKNFDAALKTNREMYARLYRFFYPAVFLAMMLGFVYSAYGDRIIGQILFKFPDLWVVAGVPAVILGPIILIASFMMLFSRKIFEWDVKIVYGRVLMKLEEMIEDMEELRKGDE</sequence>
<feature type="transmembrane region" description="Helical" evidence="1">
    <location>
        <begin position="45"/>
        <end position="64"/>
    </location>
</feature>
<organism evidence="2 3">
    <name type="scientific">Algivirga pacifica</name>
    <dbReference type="NCBI Taxonomy" id="1162670"/>
    <lineage>
        <taxon>Bacteria</taxon>
        <taxon>Pseudomonadati</taxon>
        <taxon>Bacteroidota</taxon>
        <taxon>Cytophagia</taxon>
        <taxon>Cytophagales</taxon>
        <taxon>Flammeovirgaceae</taxon>
        <taxon>Algivirga</taxon>
    </lineage>
</organism>
<dbReference type="EMBL" id="BAABJX010000033">
    <property type="protein sequence ID" value="GAA4836968.1"/>
    <property type="molecule type" value="Genomic_DNA"/>
</dbReference>